<dbReference type="AlphaFoldDB" id="A0A8H7T0X4"/>
<accession>A0A8H7T0X4</accession>
<proteinExistence type="predicted"/>
<keyword evidence="2" id="KW-1185">Reference proteome</keyword>
<name>A0A8H7T0X4_9HELO</name>
<comment type="caution">
    <text evidence="1">The sequence shown here is derived from an EMBL/GenBank/DDBJ whole genome shotgun (WGS) entry which is preliminary data.</text>
</comment>
<dbReference type="Proteomes" id="UP000664132">
    <property type="component" value="Unassembled WGS sequence"/>
</dbReference>
<protein>
    <submittedName>
        <fullName evidence="1">Uncharacterized protein</fullName>
    </submittedName>
</protein>
<sequence length="58" mass="6119">MSPKITGGTPSVLFAVRFETLGGKPLDIGQQPPGYRTLCATTDVNPDGDDEIECASHN</sequence>
<evidence type="ECO:0000313" key="2">
    <source>
        <dbReference type="Proteomes" id="UP000664132"/>
    </source>
</evidence>
<gene>
    <name evidence="1" type="ORF">IFR04_013703</name>
</gene>
<evidence type="ECO:0000313" key="1">
    <source>
        <dbReference type="EMBL" id="KAG4413164.1"/>
    </source>
</evidence>
<dbReference type="EMBL" id="JAFJYH010000330">
    <property type="protein sequence ID" value="KAG4413164.1"/>
    <property type="molecule type" value="Genomic_DNA"/>
</dbReference>
<reference evidence="1" key="1">
    <citation type="submission" date="2021-02" db="EMBL/GenBank/DDBJ databases">
        <title>Genome sequence Cadophora malorum strain M34.</title>
        <authorList>
            <person name="Stefanovic E."/>
            <person name="Vu D."/>
            <person name="Scully C."/>
            <person name="Dijksterhuis J."/>
            <person name="Roader J."/>
            <person name="Houbraken J."/>
        </authorList>
    </citation>
    <scope>NUCLEOTIDE SEQUENCE</scope>
    <source>
        <strain evidence="1">M34</strain>
    </source>
</reference>
<organism evidence="1 2">
    <name type="scientific">Cadophora malorum</name>
    <dbReference type="NCBI Taxonomy" id="108018"/>
    <lineage>
        <taxon>Eukaryota</taxon>
        <taxon>Fungi</taxon>
        <taxon>Dikarya</taxon>
        <taxon>Ascomycota</taxon>
        <taxon>Pezizomycotina</taxon>
        <taxon>Leotiomycetes</taxon>
        <taxon>Helotiales</taxon>
        <taxon>Ploettnerulaceae</taxon>
        <taxon>Cadophora</taxon>
    </lineage>
</organism>